<feature type="domain" description="RNase MRP protein 1 RNA binding" evidence="2">
    <location>
        <begin position="42"/>
        <end position="162"/>
    </location>
</feature>
<dbReference type="STRING" id="759272.G0SHJ2"/>
<dbReference type="PANTHER" id="PTHR37792">
    <property type="entry name" value="RIBONUCLEASE MRP PROTEIN SUBUNIT RMP1"/>
    <property type="match status" value="1"/>
</dbReference>
<feature type="compositionally biased region" description="Basic and acidic residues" evidence="1">
    <location>
        <begin position="81"/>
        <end position="97"/>
    </location>
</feature>
<dbReference type="OMA" id="FAHLGLM"/>
<dbReference type="GeneID" id="18261059"/>
<dbReference type="AlphaFoldDB" id="G0SHJ2"/>
<dbReference type="Pfam" id="PF20945">
    <property type="entry name" value="RMP1"/>
    <property type="match status" value="1"/>
</dbReference>
<dbReference type="InterPro" id="IPR047205">
    <property type="entry name" value="RMP1"/>
</dbReference>
<dbReference type="GO" id="GO:0000466">
    <property type="term" value="P:maturation of 5.8S rRNA from tricistronic rRNA transcript (SSU-rRNA, 5.8S rRNA, LSU-rRNA)"/>
    <property type="evidence" value="ECO:0007669"/>
    <property type="project" value="TreeGrafter"/>
</dbReference>
<feature type="compositionally biased region" description="Low complexity" evidence="1">
    <location>
        <begin position="15"/>
        <end position="28"/>
    </location>
</feature>
<dbReference type="Proteomes" id="UP000008066">
    <property type="component" value="Unassembled WGS sequence"/>
</dbReference>
<dbReference type="RefSeq" id="XP_006697299.1">
    <property type="nucleotide sequence ID" value="XM_006697236.1"/>
</dbReference>
<dbReference type="eggNOG" id="ENOG502R9ND">
    <property type="taxonomic scope" value="Eukaryota"/>
</dbReference>
<protein>
    <recommendedName>
        <fullName evidence="2">RNase MRP protein 1 RNA binding domain-containing protein</fullName>
    </recommendedName>
</protein>
<proteinExistence type="predicted"/>
<dbReference type="PANTHER" id="PTHR37792:SF1">
    <property type="entry name" value="RIBONUCLEASE MRP PROTEIN SUBUNIT RMP1"/>
    <property type="match status" value="1"/>
</dbReference>
<dbReference type="KEGG" id="cthr:CTHT_0070210"/>
<name>G0SHJ2_CHATD</name>
<feature type="region of interest" description="Disordered" evidence="1">
    <location>
        <begin position="248"/>
        <end position="375"/>
    </location>
</feature>
<feature type="region of interest" description="Disordered" evidence="1">
    <location>
        <begin position="81"/>
        <end position="118"/>
    </location>
</feature>
<organism evidence="4">
    <name type="scientific">Chaetomium thermophilum (strain DSM 1495 / CBS 144.50 / IMI 039719)</name>
    <name type="common">Thermochaetoides thermophila</name>
    <dbReference type="NCBI Taxonomy" id="759272"/>
    <lineage>
        <taxon>Eukaryota</taxon>
        <taxon>Fungi</taxon>
        <taxon>Dikarya</taxon>
        <taxon>Ascomycota</taxon>
        <taxon>Pezizomycotina</taxon>
        <taxon>Sordariomycetes</taxon>
        <taxon>Sordariomycetidae</taxon>
        <taxon>Sordariales</taxon>
        <taxon>Chaetomiaceae</taxon>
        <taxon>Thermochaetoides</taxon>
    </lineage>
</organism>
<dbReference type="InterPro" id="IPR047204">
    <property type="entry name" value="RMP1_RBD"/>
</dbReference>
<dbReference type="HOGENOM" id="CLU_535381_0_0_1"/>
<evidence type="ECO:0000259" key="2">
    <source>
        <dbReference type="Pfam" id="PF20945"/>
    </source>
</evidence>
<dbReference type="OrthoDB" id="5414547at2759"/>
<feature type="region of interest" description="Disordered" evidence="1">
    <location>
        <begin position="1"/>
        <end position="30"/>
    </location>
</feature>
<reference evidence="3 4" key="1">
    <citation type="journal article" date="2011" name="Cell">
        <title>Insight into structure and assembly of the nuclear pore complex by utilizing the genome of a eukaryotic thermophile.</title>
        <authorList>
            <person name="Amlacher S."/>
            <person name="Sarges P."/>
            <person name="Flemming D."/>
            <person name="van Noort V."/>
            <person name="Kunze R."/>
            <person name="Devos D.P."/>
            <person name="Arumugam M."/>
            <person name="Bork P."/>
            <person name="Hurt E."/>
        </authorList>
    </citation>
    <scope>NUCLEOTIDE SEQUENCE [LARGE SCALE GENOMIC DNA]</scope>
    <source>
        <strain evidence="4">DSM 1495 / CBS 144.50 / IMI 039719</strain>
    </source>
</reference>
<evidence type="ECO:0000313" key="3">
    <source>
        <dbReference type="EMBL" id="EGS17681.1"/>
    </source>
</evidence>
<dbReference type="GO" id="GO:0000172">
    <property type="term" value="C:ribonuclease MRP complex"/>
    <property type="evidence" value="ECO:0007669"/>
    <property type="project" value="InterPro"/>
</dbReference>
<evidence type="ECO:0000256" key="1">
    <source>
        <dbReference type="SAM" id="MobiDB-lite"/>
    </source>
</evidence>
<accession>G0SHJ2</accession>
<keyword evidence="4" id="KW-1185">Reference proteome</keyword>
<sequence length="447" mass="48655">MTTQTTTKLPSHALNSNPNHDSSSSSDPLTQATSLLTPALHLLERFHHRNKNQHRTSKWWAQADMLRRHVRKMLDDLDQAAEEREQQKKRREREERRRLKKGTSSTDKGEQEGEGKAMGMVRKRAGYLRGGLGPGAFVAFTQLTADRQFAHLGLMMLGVLAQVNKAVEPFAPGPSSVEEYSTGQAVGTVEAAPLINQGVGHVLGGDELGTAVSREQLEMEWEGLGQEQGVDMGEVVSREEVERMVASVEVGGSATSKPISQAPGDDPDEKPAQTASKDIKKVNPNKRKALPLLSPSTGTTSAEPEANPPEPKEKPAASGGDEFDSIFGSLERKENKKKKEKPLSKLGTGDEFDSISSGLEKKKKDKPILNAGGNDEFDNIFEGLGKKKAKLVTVHGAGDEFDDIFGGLEKKKKKNVESSSKLGGLDKGKIKKKKKKDEFDDIFGGLL</sequence>
<dbReference type="GO" id="GO:0042134">
    <property type="term" value="F:rRNA primary transcript binding"/>
    <property type="evidence" value="ECO:0007669"/>
    <property type="project" value="InterPro"/>
</dbReference>
<gene>
    <name evidence="3" type="ORF">CTHT_0070210</name>
</gene>
<dbReference type="EMBL" id="GL988047">
    <property type="protein sequence ID" value="EGS17681.1"/>
    <property type="molecule type" value="Genomic_DNA"/>
</dbReference>
<dbReference type="GO" id="GO:0000294">
    <property type="term" value="P:nuclear-transcribed mRNA catabolic process, RNase MRP-dependent"/>
    <property type="evidence" value="ECO:0007669"/>
    <property type="project" value="TreeGrafter"/>
</dbReference>
<dbReference type="CDD" id="cd22573">
    <property type="entry name" value="RMP1_RBD"/>
    <property type="match status" value="1"/>
</dbReference>
<evidence type="ECO:0000313" key="4">
    <source>
        <dbReference type="Proteomes" id="UP000008066"/>
    </source>
</evidence>